<feature type="repeat" description="PPR" evidence="2">
    <location>
        <begin position="303"/>
        <end position="337"/>
    </location>
</feature>
<dbReference type="Pfam" id="PF13041">
    <property type="entry name" value="PPR_2"/>
    <property type="match status" value="1"/>
</dbReference>
<feature type="domain" description="PROP1-like PPR" evidence="3">
    <location>
        <begin position="234"/>
        <end position="383"/>
    </location>
</feature>
<dbReference type="InterPro" id="IPR002885">
    <property type="entry name" value="PPR_rpt"/>
</dbReference>
<dbReference type="Pfam" id="PF13812">
    <property type="entry name" value="PPR_3"/>
    <property type="match status" value="1"/>
</dbReference>
<reference evidence="4 5" key="1">
    <citation type="submission" date="2023-04" db="EMBL/GenBank/DDBJ databases">
        <title>Genome of Basidiobolus ranarum AG-B5.</title>
        <authorList>
            <person name="Stajich J.E."/>
            <person name="Carter-House D."/>
            <person name="Gryganskyi A."/>
        </authorList>
    </citation>
    <scope>NUCLEOTIDE SEQUENCE [LARGE SCALE GENOMIC DNA]</scope>
    <source>
        <strain evidence="4 5">AG-B5</strain>
    </source>
</reference>
<feature type="repeat" description="PPR" evidence="2">
    <location>
        <begin position="654"/>
        <end position="689"/>
    </location>
</feature>
<evidence type="ECO:0000313" key="4">
    <source>
        <dbReference type="EMBL" id="KAK9702856.1"/>
    </source>
</evidence>
<feature type="repeat" description="PPR" evidence="2">
    <location>
        <begin position="129"/>
        <end position="163"/>
    </location>
</feature>
<feature type="repeat" description="PPR" evidence="2">
    <location>
        <begin position="408"/>
        <end position="442"/>
    </location>
</feature>
<dbReference type="NCBIfam" id="TIGR00756">
    <property type="entry name" value="PPR"/>
    <property type="match status" value="10"/>
</dbReference>
<gene>
    <name evidence="4" type="ORF">K7432_011039</name>
</gene>
<dbReference type="SUPFAM" id="SSF81901">
    <property type="entry name" value="HCP-like"/>
    <property type="match status" value="1"/>
</dbReference>
<feature type="repeat" description="PPR" evidence="2">
    <location>
        <begin position="443"/>
        <end position="477"/>
    </location>
</feature>
<dbReference type="Pfam" id="PF17177">
    <property type="entry name" value="PPR_long"/>
    <property type="match status" value="1"/>
</dbReference>
<proteinExistence type="predicted"/>
<feature type="repeat" description="PPR" evidence="2">
    <location>
        <begin position="338"/>
        <end position="372"/>
    </location>
</feature>
<evidence type="ECO:0000259" key="3">
    <source>
        <dbReference type="Pfam" id="PF17177"/>
    </source>
</evidence>
<accession>A0ABR2VUX9</accession>
<protein>
    <recommendedName>
        <fullName evidence="3">PROP1-like PPR domain-containing protein</fullName>
    </recommendedName>
</protein>
<feature type="repeat" description="PPR" evidence="2">
    <location>
        <begin position="373"/>
        <end position="407"/>
    </location>
</feature>
<feature type="repeat" description="PPR" evidence="2">
    <location>
        <begin position="233"/>
        <end position="267"/>
    </location>
</feature>
<feature type="repeat" description="PPR" evidence="2">
    <location>
        <begin position="478"/>
        <end position="512"/>
    </location>
</feature>
<feature type="repeat" description="PPR" evidence="2">
    <location>
        <begin position="198"/>
        <end position="232"/>
    </location>
</feature>
<comment type="caution">
    <text evidence="4">The sequence shown here is derived from an EMBL/GenBank/DDBJ whole genome shotgun (WGS) entry which is preliminary data.</text>
</comment>
<dbReference type="InterPro" id="IPR033443">
    <property type="entry name" value="PROP1-like_PPR_dom"/>
</dbReference>
<dbReference type="EMBL" id="JASJQH010007688">
    <property type="protein sequence ID" value="KAK9702856.1"/>
    <property type="molecule type" value="Genomic_DNA"/>
</dbReference>
<keyword evidence="5" id="KW-1185">Reference proteome</keyword>
<dbReference type="PROSITE" id="PS51375">
    <property type="entry name" value="PPR"/>
    <property type="match status" value="12"/>
</dbReference>
<feature type="repeat" description="PPR" evidence="2">
    <location>
        <begin position="268"/>
        <end position="302"/>
    </location>
</feature>
<sequence>MSQLGRVPALGRGIFTLVQRNLQGQRLLRPLPPLLLVSRNQVRLTSGYNKLASKSPQTPNFDAAIRRRDSVKAWKIFSEFYEHGQVKILPSKQITLLLRLIEKGRDPNTVERCRRIITYIERNDVELISITEYSTLVLYHAKSGNVKCVEEILQRMLQKGLKLTPDLYIELIVNLKRSSPLPTYQLYQMLLQQDIIPNTYAYNAVMKMLSKHQQFNQVSSVYFDMKKFQISPNDETYSLMLNSCARSSNSSQAQEIYKEMMEQDIVPDVTSFSVFINLLINQGKLEQARDAYNDMIHFGHSPNIWTYSILIKGYGRKSRLDEAVALFEEMLERGITPNVVTYSTLIQGFALNQDLSRAMSYYKRMLAEDILPNEITYSILISAFAKNSDVQHSLELYQHMLSRKLVPDTAILNSLIYAFSNSQEMQEASKTFEEILSRNLTPDVVTFTTLIDGYAKVGDLDQAQNLFESMKPYQVAPNVKTYTTLINGFGKQSNMDKAISLFEEMKTVGLRPNTLTYNCLIDGYMKSSSFDRAVGMFEQMKESKIPLITSTYNIIMHGCLVNFKLEQVLPFYHELIDQRLVPDAITYGVLMNFHSFVGDKAKILELWNIARKTFPTKQLSAHVSILLDSCGVNGDLEALKITWSNLKDARFPLSENNFNSYIEALCKFESFNEAKRVFTTELKECGIKPSSKSLQTLLNQIKHRPQDTREIIDLVQSEYPSILSPIPSREPFQVS</sequence>
<dbReference type="PANTHER" id="PTHR46862:SF5">
    <property type="entry name" value="OS02G0170000 PROTEIN"/>
    <property type="match status" value="1"/>
</dbReference>
<dbReference type="PANTHER" id="PTHR46862">
    <property type="entry name" value="OS07G0661900 PROTEIN"/>
    <property type="match status" value="1"/>
</dbReference>
<feature type="repeat" description="PPR" evidence="2">
    <location>
        <begin position="513"/>
        <end position="547"/>
    </location>
</feature>
<name>A0ABR2VUX9_9FUNG</name>
<dbReference type="InterPro" id="IPR011990">
    <property type="entry name" value="TPR-like_helical_dom_sf"/>
</dbReference>
<dbReference type="Pfam" id="PF01535">
    <property type="entry name" value="PPR"/>
    <property type="match status" value="3"/>
</dbReference>
<dbReference type="Proteomes" id="UP001479436">
    <property type="component" value="Unassembled WGS sequence"/>
</dbReference>
<evidence type="ECO:0000256" key="1">
    <source>
        <dbReference type="ARBA" id="ARBA00022737"/>
    </source>
</evidence>
<evidence type="ECO:0000256" key="2">
    <source>
        <dbReference type="PROSITE-ProRule" id="PRU00708"/>
    </source>
</evidence>
<evidence type="ECO:0000313" key="5">
    <source>
        <dbReference type="Proteomes" id="UP001479436"/>
    </source>
</evidence>
<keyword evidence="1" id="KW-0677">Repeat</keyword>
<dbReference type="Gene3D" id="1.25.40.10">
    <property type="entry name" value="Tetratricopeptide repeat domain"/>
    <property type="match status" value="6"/>
</dbReference>
<organism evidence="4 5">
    <name type="scientific">Basidiobolus ranarum</name>
    <dbReference type="NCBI Taxonomy" id="34480"/>
    <lineage>
        <taxon>Eukaryota</taxon>
        <taxon>Fungi</taxon>
        <taxon>Fungi incertae sedis</taxon>
        <taxon>Zoopagomycota</taxon>
        <taxon>Entomophthoromycotina</taxon>
        <taxon>Basidiobolomycetes</taxon>
        <taxon>Basidiobolales</taxon>
        <taxon>Basidiobolaceae</taxon>
        <taxon>Basidiobolus</taxon>
    </lineage>
</organism>